<dbReference type="PROSITE" id="PS50043">
    <property type="entry name" value="HTH_LUXR_2"/>
    <property type="match status" value="1"/>
</dbReference>
<dbReference type="GO" id="GO:0003677">
    <property type="term" value="F:DNA binding"/>
    <property type="evidence" value="ECO:0007669"/>
    <property type="project" value="UniProtKB-KW"/>
</dbReference>
<protein>
    <submittedName>
        <fullName evidence="6">LuxR family transcriptional regulator</fullName>
    </submittedName>
</protein>
<dbReference type="GO" id="GO:0000160">
    <property type="term" value="P:phosphorelay signal transduction system"/>
    <property type="evidence" value="ECO:0007669"/>
    <property type="project" value="InterPro"/>
</dbReference>
<evidence type="ECO:0000313" key="6">
    <source>
        <dbReference type="EMBL" id="KYG77451.1"/>
    </source>
</evidence>
<dbReference type="PROSITE" id="PS50110">
    <property type="entry name" value="RESPONSE_REGULATORY"/>
    <property type="match status" value="1"/>
</dbReference>
<sequence>MDTVRIMLVDDHKMIREGIKTYLAEDESYKIVGEAENGIDCLEQLESLEVDLVLSDLNMPEMDGLELAKELKSKFPDIKLIALTMMGESQHIKQMLAEGAMGYLLKNCGESEVKLAIQNVMMGGTYYSPEVTSIIMNNIRKVKTKSSSNVAMEMPLTDREKEVLRLILKEYSNQEIADELFISVRTVDAHKRNLLDKTGSKNVAGLVIYAVDRQLFDDI</sequence>
<dbReference type="InterPro" id="IPR001789">
    <property type="entry name" value="Sig_transdc_resp-reg_receiver"/>
</dbReference>
<dbReference type="Pfam" id="PF00072">
    <property type="entry name" value="Response_reg"/>
    <property type="match status" value="1"/>
</dbReference>
<dbReference type="SMART" id="SM00421">
    <property type="entry name" value="HTH_LUXR"/>
    <property type="match status" value="1"/>
</dbReference>
<reference evidence="6 7" key="1">
    <citation type="submission" date="2016-01" db="EMBL/GenBank/DDBJ databases">
        <title>Genome sequencing of Roseivirga spongicola UST030701-084.</title>
        <authorList>
            <person name="Selvaratnam C."/>
            <person name="Thevarajoo S."/>
            <person name="Goh K.M."/>
            <person name="Ee R."/>
            <person name="Chan K.-G."/>
            <person name="Chong C.S."/>
        </authorList>
    </citation>
    <scope>NUCLEOTIDE SEQUENCE [LARGE SCALE GENOMIC DNA]</scope>
    <source>
        <strain evidence="6 7">UST030701-084</strain>
    </source>
</reference>
<dbReference type="SUPFAM" id="SSF46894">
    <property type="entry name" value="C-terminal effector domain of the bipartite response regulators"/>
    <property type="match status" value="1"/>
</dbReference>
<evidence type="ECO:0000259" key="5">
    <source>
        <dbReference type="PROSITE" id="PS50110"/>
    </source>
</evidence>
<dbReference type="EMBL" id="LRPC01000001">
    <property type="protein sequence ID" value="KYG77451.1"/>
    <property type="molecule type" value="Genomic_DNA"/>
</dbReference>
<evidence type="ECO:0000256" key="1">
    <source>
        <dbReference type="ARBA" id="ARBA00022553"/>
    </source>
</evidence>
<keyword evidence="7" id="KW-1185">Reference proteome</keyword>
<dbReference type="PANTHER" id="PTHR43214">
    <property type="entry name" value="TWO-COMPONENT RESPONSE REGULATOR"/>
    <property type="match status" value="1"/>
</dbReference>
<dbReference type="OrthoDB" id="9797341at2"/>
<dbReference type="InterPro" id="IPR011006">
    <property type="entry name" value="CheY-like_superfamily"/>
</dbReference>
<dbReference type="STRING" id="333140.AWW68_01385"/>
<dbReference type="GO" id="GO:0006355">
    <property type="term" value="P:regulation of DNA-templated transcription"/>
    <property type="evidence" value="ECO:0007669"/>
    <property type="project" value="InterPro"/>
</dbReference>
<keyword evidence="1 3" id="KW-0597">Phosphoprotein</keyword>
<evidence type="ECO:0000256" key="3">
    <source>
        <dbReference type="PROSITE-ProRule" id="PRU00169"/>
    </source>
</evidence>
<name>A0A150XFF8_9BACT</name>
<evidence type="ECO:0000313" key="7">
    <source>
        <dbReference type="Proteomes" id="UP000075606"/>
    </source>
</evidence>
<dbReference type="Proteomes" id="UP000075606">
    <property type="component" value="Unassembled WGS sequence"/>
</dbReference>
<dbReference type="CDD" id="cd17535">
    <property type="entry name" value="REC_NarL-like"/>
    <property type="match status" value="1"/>
</dbReference>
<dbReference type="CDD" id="cd06170">
    <property type="entry name" value="LuxR_C_like"/>
    <property type="match status" value="1"/>
</dbReference>
<dbReference type="InterPro" id="IPR058245">
    <property type="entry name" value="NreC/VraR/RcsB-like_REC"/>
</dbReference>
<comment type="caution">
    <text evidence="6">The sequence shown here is derived from an EMBL/GenBank/DDBJ whole genome shotgun (WGS) entry which is preliminary data.</text>
</comment>
<dbReference type="SUPFAM" id="SSF52172">
    <property type="entry name" value="CheY-like"/>
    <property type="match status" value="1"/>
</dbReference>
<feature type="domain" description="HTH luxR-type" evidence="4">
    <location>
        <begin position="149"/>
        <end position="214"/>
    </location>
</feature>
<evidence type="ECO:0000256" key="2">
    <source>
        <dbReference type="ARBA" id="ARBA00023125"/>
    </source>
</evidence>
<dbReference type="InterPro" id="IPR000792">
    <property type="entry name" value="Tscrpt_reg_LuxR_C"/>
</dbReference>
<feature type="domain" description="Response regulatory" evidence="5">
    <location>
        <begin position="5"/>
        <end position="121"/>
    </location>
</feature>
<keyword evidence="2" id="KW-0238">DNA-binding</keyword>
<accession>A0A150XFF8</accession>
<dbReference type="Pfam" id="PF00196">
    <property type="entry name" value="GerE"/>
    <property type="match status" value="1"/>
</dbReference>
<evidence type="ECO:0000259" key="4">
    <source>
        <dbReference type="PROSITE" id="PS50043"/>
    </source>
</evidence>
<dbReference type="PANTHER" id="PTHR43214:SF37">
    <property type="entry name" value="TRANSCRIPTIONAL REGULATORY PROTEIN YDFI"/>
    <property type="match status" value="1"/>
</dbReference>
<dbReference type="PRINTS" id="PR00038">
    <property type="entry name" value="HTHLUXR"/>
</dbReference>
<dbReference type="InterPro" id="IPR039420">
    <property type="entry name" value="WalR-like"/>
</dbReference>
<organism evidence="6 7">
    <name type="scientific">Roseivirga spongicola</name>
    <dbReference type="NCBI Taxonomy" id="333140"/>
    <lineage>
        <taxon>Bacteria</taxon>
        <taxon>Pseudomonadati</taxon>
        <taxon>Bacteroidota</taxon>
        <taxon>Cytophagia</taxon>
        <taxon>Cytophagales</taxon>
        <taxon>Roseivirgaceae</taxon>
        <taxon>Roseivirga</taxon>
    </lineage>
</organism>
<proteinExistence type="predicted"/>
<dbReference type="SMART" id="SM00448">
    <property type="entry name" value="REC"/>
    <property type="match status" value="1"/>
</dbReference>
<dbReference type="Gene3D" id="3.40.50.2300">
    <property type="match status" value="1"/>
</dbReference>
<dbReference type="AlphaFoldDB" id="A0A150XFF8"/>
<dbReference type="InterPro" id="IPR016032">
    <property type="entry name" value="Sig_transdc_resp-reg_C-effctor"/>
</dbReference>
<gene>
    <name evidence="6" type="ORF">AWW68_01385</name>
</gene>
<feature type="modified residue" description="4-aspartylphosphate" evidence="3">
    <location>
        <position position="56"/>
    </location>
</feature>
<dbReference type="RefSeq" id="WP_068215794.1">
    <property type="nucleotide sequence ID" value="NZ_CP139724.1"/>
</dbReference>